<evidence type="ECO:0000256" key="3">
    <source>
        <dbReference type="PROSITE-ProRule" id="PRU01106"/>
    </source>
</evidence>
<evidence type="ECO:0000256" key="2">
    <source>
        <dbReference type="ARBA" id="ARBA00022801"/>
    </source>
</evidence>
<evidence type="ECO:0000313" key="5">
    <source>
        <dbReference type="EMBL" id="MFD1674742.1"/>
    </source>
</evidence>
<proteinExistence type="inferred from homology"/>
<dbReference type="PROSITE" id="PS51770">
    <property type="entry name" value="HOTDOG_ACOT"/>
    <property type="match status" value="1"/>
</dbReference>
<feature type="domain" description="HotDog ACOT-type" evidence="4">
    <location>
        <begin position="13"/>
        <end position="125"/>
    </location>
</feature>
<dbReference type="PANTHER" id="PTHR11049:SF24">
    <property type="entry name" value="CYTOSOLIC ACYL COENZYME A THIOESTER HYDROLASE"/>
    <property type="match status" value="1"/>
</dbReference>
<dbReference type="InterPro" id="IPR029069">
    <property type="entry name" value="HotDog_dom_sf"/>
</dbReference>
<name>A0ABW4JEP3_9BACL</name>
<keyword evidence="2 3" id="KW-0378">Hydrolase</keyword>
<comment type="caution">
    <text evidence="5">The sequence shown here is derived from an EMBL/GenBank/DDBJ whole genome shotgun (WGS) entry which is preliminary data.</text>
</comment>
<dbReference type="EMBL" id="JBHUCX010000020">
    <property type="protein sequence ID" value="MFD1674742.1"/>
    <property type="molecule type" value="Genomic_DNA"/>
</dbReference>
<dbReference type="PANTHER" id="PTHR11049">
    <property type="entry name" value="ACYL COENZYME A THIOESTER HYDROLASE"/>
    <property type="match status" value="1"/>
</dbReference>
<reference evidence="6" key="1">
    <citation type="journal article" date="2019" name="Int. J. Syst. Evol. Microbiol.">
        <title>The Global Catalogue of Microorganisms (GCM) 10K type strain sequencing project: providing services to taxonomists for standard genome sequencing and annotation.</title>
        <authorList>
            <consortium name="The Broad Institute Genomics Platform"/>
            <consortium name="The Broad Institute Genome Sequencing Center for Infectious Disease"/>
            <person name="Wu L."/>
            <person name="Ma J."/>
        </authorList>
    </citation>
    <scope>NUCLEOTIDE SEQUENCE [LARGE SCALE GENOMIC DNA]</scope>
    <source>
        <strain evidence="6">CGMCC 1.12286</strain>
    </source>
</reference>
<protein>
    <submittedName>
        <fullName evidence="5">Acyl-CoA thioesterase</fullName>
        <ecNumber evidence="5">3.1.2.20</ecNumber>
    </submittedName>
</protein>
<sequence>MKEWNQLEGKPARLSRTTTTDLVLPPDANHYGTIFGGKVMAYVDKIAAIAAMRHARHPVVTASSDSLDFLAPIKVGEAIHLEAFVTYAHKTSLEVHVKVQSEDLMTGELCLTATSFLTFVALDKDGNKTEVPPVIPETEEERMLYQTAPERMRLRIQRKEQRQQDISSLENEKAK</sequence>
<dbReference type="Proteomes" id="UP001597079">
    <property type="component" value="Unassembled WGS sequence"/>
</dbReference>
<evidence type="ECO:0000259" key="4">
    <source>
        <dbReference type="PROSITE" id="PS51770"/>
    </source>
</evidence>
<keyword evidence="6" id="KW-1185">Reference proteome</keyword>
<dbReference type="EC" id="3.1.2.20" evidence="5"/>
<dbReference type="InterPro" id="IPR006683">
    <property type="entry name" value="Thioestr_dom"/>
</dbReference>
<organism evidence="5 6">
    <name type="scientific">Alicyclobacillus fodiniaquatilis</name>
    <dbReference type="NCBI Taxonomy" id="1661150"/>
    <lineage>
        <taxon>Bacteria</taxon>
        <taxon>Bacillati</taxon>
        <taxon>Bacillota</taxon>
        <taxon>Bacilli</taxon>
        <taxon>Bacillales</taxon>
        <taxon>Alicyclobacillaceae</taxon>
        <taxon>Alicyclobacillus</taxon>
    </lineage>
</organism>
<dbReference type="CDD" id="cd03442">
    <property type="entry name" value="BFIT_BACH"/>
    <property type="match status" value="1"/>
</dbReference>
<dbReference type="Pfam" id="PF03061">
    <property type="entry name" value="4HBT"/>
    <property type="match status" value="1"/>
</dbReference>
<dbReference type="GO" id="GO:0047617">
    <property type="term" value="F:fatty acyl-CoA hydrolase activity"/>
    <property type="evidence" value="ECO:0007669"/>
    <property type="project" value="UniProtKB-EC"/>
</dbReference>
<dbReference type="Gene3D" id="3.10.129.10">
    <property type="entry name" value="Hotdog Thioesterase"/>
    <property type="match status" value="1"/>
</dbReference>
<evidence type="ECO:0000313" key="6">
    <source>
        <dbReference type="Proteomes" id="UP001597079"/>
    </source>
</evidence>
<dbReference type="RefSeq" id="WP_377942596.1">
    <property type="nucleotide sequence ID" value="NZ_JBHUCX010000020.1"/>
</dbReference>
<gene>
    <name evidence="5" type="ORF">ACFSB2_08510</name>
</gene>
<comment type="similarity">
    <text evidence="1">Belongs to the acyl coenzyme A hydrolase family.</text>
</comment>
<dbReference type="SUPFAM" id="SSF54637">
    <property type="entry name" value="Thioesterase/thiol ester dehydrase-isomerase"/>
    <property type="match status" value="1"/>
</dbReference>
<dbReference type="InterPro" id="IPR033120">
    <property type="entry name" value="HOTDOG_ACOT"/>
</dbReference>
<dbReference type="InterPro" id="IPR040170">
    <property type="entry name" value="Cytosol_ACT"/>
</dbReference>
<evidence type="ECO:0000256" key="1">
    <source>
        <dbReference type="ARBA" id="ARBA00010458"/>
    </source>
</evidence>
<accession>A0ABW4JEP3</accession>